<evidence type="ECO:0000313" key="3">
    <source>
        <dbReference type="Proteomes" id="UP000029665"/>
    </source>
</evidence>
<keyword evidence="3" id="KW-1185">Reference proteome</keyword>
<organism evidence="2 3">
    <name type="scientific">Pycnoporus cinnabarinus</name>
    <name type="common">Cinnabar-red polypore</name>
    <name type="synonym">Trametes cinnabarina</name>
    <dbReference type="NCBI Taxonomy" id="5643"/>
    <lineage>
        <taxon>Eukaryota</taxon>
        <taxon>Fungi</taxon>
        <taxon>Dikarya</taxon>
        <taxon>Basidiomycota</taxon>
        <taxon>Agaricomycotina</taxon>
        <taxon>Agaricomycetes</taxon>
        <taxon>Polyporales</taxon>
        <taxon>Polyporaceae</taxon>
        <taxon>Trametes</taxon>
    </lineage>
</organism>
<dbReference type="InterPro" id="IPR003615">
    <property type="entry name" value="HNH_nuc"/>
</dbReference>
<name>A0A060S9D5_PYCCI</name>
<feature type="domain" description="HNH nuclease" evidence="1">
    <location>
        <begin position="163"/>
        <end position="267"/>
    </location>
</feature>
<dbReference type="Pfam" id="PF13391">
    <property type="entry name" value="HNH_2"/>
    <property type="match status" value="1"/>
</dbReference>
<dbReference type="OMA" id="EVANCIH"/>
<dbReference type="HOGENOM" id="CLU_049186_1_0_1"/>
<dbReference type="AlphaFoldDB" id="A0A060S9D5"/>
<evidence type="ECO:0000259" key="1">
    <source>
        <dbReference type="Pfam" id="PF13391"/>
    </source>
</evidence>
<gene>
    <name evidence="2" type="ORF">BN946_scf184801.g2</name>
</gene>
<dbReference type="Proteomes" id="UP000029665">
    <property type="component" value="Unassembled WGS sequence"/>
</dbReference>
<accession>A0A060S9D5</accession>
<reference evidence="2" key="1">
    <citation type="submission" date="2014-01" db="EMBL/GenBank/DDBJ databases">
        <title>The genome of the white-rot fungus Pycnoporus cinnabarinus: a basidiomycete model with a versatile arsenal for lignocellulosic biomass breakdown.</title>
        <authorList>
            <person name="Levasseur A."/>
            <person name="Lomascolo A."/>
            <person name="Ruiz-Duenas F.J."/>
            <person name="Uzan E."/>
            <person name="Piumi F."/>
            <person name="Kues U."/>
            <person name="Ram A.F.J."/>
            <person name="Murat C."/>
            <person name="Haon M."/>
            <person name="Benoit I."/>
            <person name="Arfi Y."/>
            <person name="Chevret D."/>
            <person name="Drula E."/>
            <person name="Kwon M.J."/>
            <person name="Gouret P."/>
            <person name="Lesage-Meessen L."/>
            <person name="Lombard V."/>
            <person name="Mariette J."/>
            <person name="Noirot C."/>
            <person name="Park J."/>
            <person name="Patyshakuliyeva A."/>
            <person name="Wieneger R.A.B."/>
            <person name="Wosten H.A.B."/>
            <person name="Martin F."/>
            <person name="Coutinho P.M."/>
            <person name="de Vries R."/>
            <person name="Martinez A.T."/>
            <person name="Klopp C."/>
            <person name="Pontarotti P."/>
            <person name="Henrissat B."/>
            <person name="Record E."/>
        </authorList>
    </citation>
    <scope>NUCLEOTIDE SEQUENCE [LARGE SCALE GENOMIC DNA]</scope>
    <source>
        <strain evidence="2">BRFM137</strain>
    </source>
</reference>
<evidence type="ECO:0000313" key="2">
    <source>
        <dbReference type="EMBL" id="CDO70811.1"/>
    </source>
</evidence>
<dbReference type="EMBL" id="CCBP010000093">
    <property type="protein sequence ID" value="CDO70811.1"/>
    <property type="molecule type" value="Genomic_DNA"/>
</dbReference>
<proteinExistence type="predicted"/>
<comment type="caution">
    <text evidence="2">The sequence shown here is derived from an EMBL/GenBank/DDBJ whole genome shotgun (WGS) entry which is preliminary data.</text>
</comment>
<dbReference type="OrthoDB" id="2104739at2759"/>
<protein>
    <recommendedName>
        <fullName evidence="1">HNH nuclease domain-containing protein</fullName>
    </recommendedName>
</protein>
<sequence>MTALPSANEANRILPRDAPNAISLYTTLILPAERLAVERLEAAGDKATTDLKALVVYARVVGYLLLFPPSDIARDALLGEVASCNDSSKPDPFEALYGLGKSYVSHIISLFKSARGKTPTPESHPSRPSFDRLQADHLQELQPSPRDHSSAKKSALVRDNFRCMVSGKVDDNSERAGLTQRLPNEMITVTQCCHIFPDALEAVSPARHGDKEQAVSSVWTFLDRFGFQDVCKELMGATAGFNPHHLENILTLEINAHVLFDRLDLWFEAVEGQPNMYHVGITSKRTHADFGWPQMVHFISHHQGLPLPNPSLS</sequence>
<dbReference type="STRING" id="5643.A0A060S9D5"/>